<name>A0A7V6CNC8_UNCW3</name>
<reference evidence="1" key="1">
    <citation type="journal article" date="2020" name="mSystems">
        <title>Genome- and Community-Level Interaction Insights into Carbon Utilization and Element Cycling Functions of Hydrothermarchaeota in Hydrothermal Sediment.</title>
        <authorList>
            <person name="Zhou Z."/>
            <person name="Liu Y."/>
            <person name="Xu W."/>
            <person name="Pan J."/>
            <person name="Luo Z.H."/>
            <person name="Li M."/>
        </authorList>
    </citation>
    <scope>NUCLEOTIDE SEQUENCE [LARGE SCALE GENOMIC DNA]</scope>
    <source>
        <strain evidence="1">SpSt-791</strain>
    </source>
</reference>
<protein>
    <submittedName>
        <fullName evidence="1">Uncharacterized protein</fullName>
    </submittedName>
</protein>
<sequence length="213" mass="24370">MHKREDERFLIISSEYLNEKIGCGAILKNIPIFNEIIGLLQAFKNYGIDEVRADKQAQKILQKEEVVAPFCSNALINKIPLKPNFKMSFLKEDIFLIVDEYKKVAYFISEPTNKLAIVNYYRDAIPNIAKKLGIVVRGALTKLNPTGYKNLYELLNSEIIPILKEKNIKNIEIVSFGSQINLINHSLRIEVGFINFVDNKKLLAEVKKILSND</sequence>
<dbReference type="AlphaFoldDB" id="A0A7V6CNC8"/>
<comment type="caution">
    <text evidence="1">The sequence shown here is derived from an EMBL/GenBank/DDBJ whole genome shotgun (WGS) entry which is preliminary data.</text>
</comment>
<accession>A0A7V6CNC8</accession>
<organism evidence="1">
    <name type="scientific">candidate division WOR-3 bacterium</name>
    <dbReference type="NCBI Taxonomy" id="2052148"/>
    <lineage>
        <taxon>Bacteria</taxon>
        <taxon>Bacteria division WOR-3</taxon>
    </lineage>
</organism>
<gene>
    <name evidence="1" type="ORF">ENV79_04665</name>
</gene>
<evidence type="ECO:0000313" key="1">
    <source>
        <dbReference type="EMBL" id="HHR48918.1"/>
    </source>
</evidence>
<proteinExistence type="predicted"/>
<dbReference type="EMBL" id="DTHS01000029">
    <property type="protein sequence ID" value="HHR48918.1"/>
    <property type="molecule type" value="Genomic_DNA"/>
</dbReference>